<evidence type="ECO:0000313" key="2">
    <source>
        <dbReference type="Proteomes" id="UP001212326"/>
    </source>
</evidence>
<dbReference type="EMBL" id="CP115300">
    <property type="protein sequence ID" value="WBO61653.1"/>
    <property type="molecule type" value="Genomic_DNA"/>
</dbReference>
<evidence type="ECO:0000313" key="1">
    <source>
        <dbReference type="EMBL" id="WBO61653.1"/>
    </source>
</evidence>
<protein>
    <submittedName>
        <fullName evidence="1">Uncharacterized protein</fullName>
    </submittedName>
</protein>
<dbReference type="RefSeq" id="WP_270079612.1">
    <property type="nucleotide sequence ID" value="NZ_CP115300.1"/>
</dbReference>
<organism evidence="1 2">
    <name type="scientific">Streptomyces camelliae</name>
    <dbReference type="NCBI Taxonomy" id="3004093"/>
    <lineage>
        <taxon>Bacteria</taxon>
        <taxon>Bacillati</taxon>
        <taxon>Actinomycetota</taxon>
        <taxon>Actinomycetes</taxon>
        <taxon>Kitasatosporales</taxon>
        <taxon>Streptomycetaceae</taxon>
        <taxon>Streptomyces</taxon>
    </lineage>
</organism>
<gene>
    <name evidence="1" type="ORF">O1G22_01620</name>
</gene>
<proteinExistence type="predicted"/>
<accession>A0ABY7P056</accession>
<dbReference type="Proteomes" id="UP001212326">
    <property type="component" value="Chromosome"/>
</dbReference>
<sequence>MVVEDGLVERDGEFEGGGHDYACYIGIASFMAGLPLPADRTAPQ</sequence>
<name>A0ABY7P056_9ACTN</name>
<keyword evidence="2" id="KW-1185">Reference proteome</keyword>
<reference evidence="1 2" key="1">
    <citation type="submission" date="2022-12" db="EMBL/GenBank/DDBJ databases">
        <authorList>
            <person name="Mo P."/>
        </authorList>
    </citation>
    <scope>NUCLEOTIDE SEQUENCE [LARGE SCALE GENOMIC DNA]</scope>
    <source>
        <strain evidence="1 2">HUAS 2-6</strain>
    </source>
</reference>